<feature type="transmembrane region" description="Helical" evidence="3">
    <location>
        <begin position="166"/>
        <end position="192"/>
    </location>
</feature>
<keyword evidence="3" id="KW-0812">Transmembrane</keyword>
<evidence type="ECO:0000313" key="5">
    <source>
        <dbReference type="EMBL" id="CAD7050754.1"/>
    </source>
</evidence>
<evidence type="ECO:0000256" key="2">
    <source>
        <dbReference type="ARBA" id="ARBA00023169"/>
    </source>
</evidence>
<feature type="transmembrane region" description="Helical" evidence="3">
    <location>
        <begin position="78"/>
        <end position="97"/>
    </location>
</feature>
<evidence type="ECO:0000313" key="6">
    <source>
        <dbReference type="Proteomes" id="UP000601041"/>
    </source>
</evidence>
<dbReference type="EMBL" id="CABFWE030000011">
    <property type="protein sequence ID" value="CAD7050754.1"/>
    <property type="molecule type" value="Genomic_DNA"/>
</dbReference>
<dbReference type="InterPro" id="IPR003362">
    <property type="entry name" value="Bact_transf"/>
</dbReference>
<comment type="similarity">
    <text evidence="1">Belongs to the bacterial sugar transferase family.</text>
</comment>
<keyword evidence="2" id="KW-0270">Exopolysaccharide synthesis</keyword>
<dbReference type="RefSeq" id="WP_280514338.1">
    <property type="nucleotide sequence ID" value="NZ_CABFWE030000011.1"/>
</dbReference>
<keyword evidence="6" id="KW-1185">Reference proteome</keyword>
<feature type="transmembrane region" description="Helical" evidence="3">
    <location>
        <begin position="530"/>
        <end position="555"/>
    </location>
</feature>
<keyword evidence="3" id="KW-0472">Membrane</keyword>
<gene>
    <name evidence="5" type="ORF">RHAB21_04212</name>
</gene>
<dbReference type="Pfam" id="PF02397">
    <property type="entry name" value="Bac_transf"/>
    <property type="match status" value="1"/>
</dbReference>
<keyword evidence="5" id="KW-0808">Transferase</keyword>
<evidence type="ECO:0000256" key="3">
    <source>
        <dbReference type="SAM" id="Phobius"/>
    </source>
</evidence>
<keyword evidence="3" id="KW-1133">Transmembrane helix</keyword>
<name>A0ABM8PVK3_9HYPH</name>
<dbReference type="PANTHER" id="PTHR30576:SF8">
    <property type="entry name" value="UNDECAPRENYL-PHOSPHATE GALACTOSE PHOSPHOTRANSFERASE"/>
    <property type="match status" value="1"/>
</dbReference>
<evidence type="ECO:0000256" key="1">
    <source>
        <dbReference type="ARBA" id="ARBA00006464"/>
    </source>
</evidence>
<feature type="transmembrane region" description="Helical" evidence="3">
    <location>
        <begin position="17"/>
        <end position="38"/>
    </location>
</feature>
<dbReference type="PANTHER" id="PTHR30576">
    <property type="entry name" value="COLANIC BIOSYNTHESIS UDP-GLUCOSE LIPID CARRIER TRANSFERASE"/>
    <property type="match status" value="1"/>
</dbReference>
<protein>
    <submittedName>
        <fullName evidence="5">Sugar transferase</fullName>
    </submittedName>
</protein>
<dbReference type="Proteomes" id="UP000601041">
    <property type="component" value="Unassembled WGS sequence"/>
</dbReference>
<accession>A0ABM8PVK3</accession>
<organism evidence="5 6">
    <name type="scientific">Pseudorhizobium halotolerans</name>
    <dbReference type="NCBI Taxonomy" id="1233081"/>
    <lineage>
        <taxon>Bacteria</taxon>
        <taxon>Pseudomonadati</taxon>
        <taxon>Pseudomonadota</taxon>
        <taxon>Alphaproteobacteria</taxon>
        <taxon>Hyphomicrobiales</taxon>
        <taxon>Rhizobiaceae</taxon>
        <taxon>Rhizobium/Agrobacterium group</taxon>
        <taxon>Pseudorhizobium</taxon>
    </lineage>
</organism>
<feature type="transmembrane region" description="Helical" evidence="3">
    <location>
        <begin position="505"/>
        <end position="524"/>
    </location>
</feature>
<feature type="transmembrane region" description="Helical" evidence="3">
    <location>
        <begin position="438"/>
        <end position="460"/>
    </location>
</feature>
<sequence length="721" mass="78643">MQQIVHRFSLSIPDFDLFTSLSFTLALLASLGFVLVLVFRTSNLFRLSLITAALVHLFFQWPLFLISDQLEASLEDPYWFFTTIQITVFSLTAFGALTASPKDRAPIDKARLRNRDLLLPGALGVLAIFLYLQKVPAECTALYAMVVDPSSALLAREVSIKFVSSYIATASFGAFANAFAPAIIAIAIAMLYTRVIKLRLISSLVYIVIVAVTVFICLLSGAKGLLLPSFIVVSACCLLWNKSFVSVAVASVASFALMFTAVLTFESVRDRPHDEEGRYGFGQCTAKLNACTQSAELVRSLYERDRSLGLTKAKLDDLTADLSLSCPGAGLEQLGLGTSGGTGLKSESKPAASSPTLPQATYSYVDGILYRALVIPIQVAAWHFLYVEEEGSPGVSAMPLIRRFSSEGVNMPELVYQKYGSVFSGGDRTSTSTAPTGFLLAYPAYLGLSGLLIALLAVMATDAFLTATTRRMAASVYPIASGLTVVMGFNFILSDYVTVMTTHGGAAALFLMAIWASTVDRVAIKRVFDLAVAVPLMIMLALPALGIGLLVRIRLGSPILFRQQRAGLGGQVFTMLKFRTMTDEKDEDGALLPDADRLKPFGAWLRATSLDELPELINVVRGEMSLVGPRPLLVQYLPLYSAEQARRHEVRPGITGWAQVNGRNALGWDERFGYDVWYVDNWTLWLDIKILAMTVARVLRREGVTDGETVSMKRFEGSSRE</sequence>
<comment type="caution">
    <text evidence="5">The sequence shown here is derived from an EMBL/GenBank/DDBJ whole genome shotgun (WGS) entry which is preliminary data.</text>
</comment>
<feature type="transmembrane region" description="Helical" evidence="3">
    <location>
        <begin position="45"/>
        <end position="66"/>
    </location>
</feature>
<proteinExistence type="inferred from homology"/>
<feature type="transmembrane region" description="Helical" evidence="3">
    <location>
        <begin position="472"/>
        <end position="493"/>
    </location>
</feature>
<evidence type="ECO:0000259" key="4">
    <source>
        <dbReference type="Pfam" id="PF02397"/>
    </source>
</evidence>
<feature type="transmembrane region" description="Helical" evidence="3">
    <location>
        <begin position="117"/>
        <end position="133"/>
    </location>
</feature>
<feature type="transmembrane region" description="Helical" evidence="3">
    <location>
        <begin position="204"/>
        <end position="231"/>
    </location>
</feature>
<feature type="transmembrane region" description="Helical" evidence="3">
    <location>
        <begin position="243"/>
        <end position="265"/>
    </location>
</feature>
<feature type="domain" description="Bacterial sugar transferase" evidence="4">
    <location>
        <begin position="525"/>
        <end position="699"/>
    </location>
</feature>
<reference evidence="5 6" key="1">
    <citation type="submission" date="2020-11" db="EMBL/GenBank/DDBJ databases">
        <authorList>
            <person name="Lassalle F."/>
        </authorList>
    </citation>
    <scope>NUCLEOTIDE SEQUENCE [LARGE SCALE GENOMIC DNA]</scope>
    <source>
        <strain evidence="5 6">AB21</strain>
    </source>
</reference>
<dbReference type="GO" id="GO:0016740">
    <property type="term" value="F:transferase activity"/>
    <property type="evidence" value="ECO:0007669"/>
    <property type="project" value="UniProtKB-KW"/>
</dbReference>